<evidence type="ECO:0000256" key="1">
    <source>
        <dbReference type="SAM" id="MobiDB-lite"/>
    </source>
</evidence>
<organism evidence="2 3">
    <name type="scientific">Carya illinoinensis</name>
    <name type="common">Pecan</name>
    <dbReference type="NCBI Taxonomy" id="32201"/>
    <lineage>
        <taxon>Eukaryota</taxon>
        <taxon>Viridiplantae</taxon>
        <taxon>Streptophyta</taxon>
        <taxon>Embryophyta</taxon>
        <taxon>Tracheophyta</taxon>
        <taxon>Spermatophyta</taxon>
        <taxon>Magnoliopsida</taxon>
        <taxon>eudicotyledons</taxon>
        <taxon>Gunneridae</taxon>
        <taxon>Pentapetalae</taxon>
        <taxon>rosids</taxon>
        <taxon>fabids</taxon>
        <taxon>Fagales</taxon>
        <taxon>Juglandaceae</taxon>
        <taxon>Carya</taxon>
    </lineage>
</organism>
<protein>
    <submittedName>
        <fullName evidence="2">Uncharacterized protein</fullName>
    </submittedName>
</protein>
<name>A0A922FF46_CARIL</name>
<proteinExistence type="predicted"/>
<gene>
    <name evidence="2" type="ORF">I3842_04G191100</name>
</gene>
<sequence>MKQRISEATPNDPSPIRTLPPLRSLYGVGRSHSQFCNPTSQGPKADDPKTSEFAFFRKVKENSGHIFHSDTLQEENKQAKKFKISDCSGEGTNCVKNRCNDFRSSLLAENITPISFSSFLSPPGEASKKSGAHHRHGEIFSRKRQKLRQWVVETSYPNIEDLCSKGYDFVSVLLSRLFPENNKKSVFMNLKSAEMNLDTKSQFLASLESDVELKKLNHIPARNYMELDNGSHLDDGPNSSCWLNRSEEAVLSNYHPPTSDSKIARLKYEIREPGYKFGERAPVLCSDRDLAYGFTSQGYESQLAYSGHKKLGELHDPTKYVIEREPSALLLGWDFDCDHDERNLSVICRSTEMSVHSPSSSSWGNDPQHILDDGFGLSELTKSSFLSIYSPNILLPWSQSASYSDHDFRRCVVEGQENIYTDFNCFPLPLPITADYLNLDEDCENDTKCKDSSIFFAPQSLRHIMSKVLGEKYHHPGIEGFLLSSELDFDVEWNCHSSTGSSKKHHSPFNYALQSPQGEGTSSHFLLNDMNESHLDASSHRGTLSDFSEDIVNIEDWSSFYFHILRDKDKASPEPLNESSWDATYGQMYSDNSGVNYI</sequence>
<evidence type="ECO:0000313" key="2">
    <source>
        <dbReference type="EMBL" id="KAG6719216.1"/>
    </source>
</evidence>
<feature type="region of interest" description="Disordered" evidence="1">
    <location>
        <begin position="1"/>
        <end position="20"/>
    </location>
</feature>
<reference evidence="2" key="1">
    <citation type="submission" date="2021-01" db="EMBL/GenBank/DDBJ databases">
        <authorList>
            <person name="Lovell J.T."/>
            <person name="Bentley N."/>
            <person name="Bhattarai G."/>
            <person name="Jenkins J.W."/>
            <person name="Sreedasyam A."/>
            <person name="Alarcon Y."/>
            <person name="Bock C."/>
            <person name="Boston L."/>
            <person name="Carlson J."/>
            <person name="Cervantes K."/>
            <person name="Clermont K."/>
            <person name="Krom N."/>
            <person name="Kubenka K."/>
            <person name="Mamidi S."/>
            <person name="Mattison C."/>
            <person name="Monteros M."/>
            <person name="Pisani C."/>
            <person name="Plott C."/>
            <person name="Rajasekar S."/>
            <person name="Rhein H.S."/>
            <person name="Rohla C."/>
            <person name="Song M."/>
            <person name="Hilaire R.S."/>
            <person name="Shu S."/>
            <person name="Wells L."/>
            <person name="Wang X."/>
            <person name="Webber J."/>
            <person name="Heerema R.J."/>
            <person name="Klein P."/>
            <person name="Conner P."/>
            <person name="Grauke L."/>
            <person name="Grimwood J."/>
            <person name="Schmutz J."/>
            <person name="Randall J.J."/>
        </authorList>
    </citation>
    <scope>NUCLEOTIDE SEQUENCE</scope>
    <source>
        <tissue evidence="2">Leaf</tissue>
    </source>
</reference>
<dbReference type="EMBL" id="CM031828">
    <property type="protein sequence ID" value="KAG6719216.1"/>
    <property type="molecule type" value="Genomic_DNA"/>
</dbReference>
<feature type="compositionally biased region" description="Polar residues" evidence="1">
    <location>
        <begin position="1"/>
        <end position="11"/>
    </location>
</feature>
<evidence type="ECO:0000313" key="3">
    <source>
        <dbReference type="Proteomes" id="UP000811246"/>
    </source>
</evidence>
<dbReference type="Proteomes" id="UP000811246">
    <property type="component" value="Chromosome 4"/>
</dbReference>
<dbReference type="AlphaFoldDB" id="A0A922FF46"/>
<accession>A0A922FF46</accession>
<comment type="caution">
    <text evidence="2">The sequence shown here is derived from an EMBL/GenBank/DDBJ whole genome shotgun (WGS) entry which is preliminary data.</text>
</comment>